<organism evidence="1 2">
    <name type="scientific">Flavobacterium pisciphilum</name>
    <dbReference type="NCBI Taxonomy" id="2893755"/>
    <lineage>
        <taxon>Bacteria</taxon>
        <taxon>Pseudomonadati</taxon>
        <taxon>Bacteroidota</taxon>
        <taxon>Flavobacteriia</taxon>
        <taxon>Flavobacteriales</taxon>
        <taxon>Flavobacteriaceae</taxon>
        <taxon>Flavobacterium</taxon>
    </lineage>
</organism>
<dbReference type="EMBL" id="JAJJMO010000001">
    <property type="protein sequence ID" value="MCC9073228.1"/>
    <property type="molecule type" value="Genomic_DNA"/>
</dbReference>
<dbReference type="RefSeq" id="WP_229990166.1">
    <property type="nucleotide sequence ID" value="NZ_JAJJMO010000001.1"/>
</dbReference>
<dbReference type="Gene3D" id="2.180.10.10">
    <property type="entry name" value="RHS repeat-associated core"/>
    <property type="match status" value="1"/>
</dbReference>
<protein>
    <recommendedName>
        <fullName evidence="3">RHS repeat-associated core domain-containing protein</fullName>
    </recommendedName>
</protein>
<evidence type="ECO:0000313" key="1">
    <source>
        <dbReference type="EMBL" id="MCC9073228.1"/>
    </source>
</evidence>
<dbReference type="Proteomes" id="UP001430919">
    <property type="component" value="Unassembled WGS sequence"/>
</dbReference>
<accession>A0ABS8MX29</accession>
<keyword evidence="2" id="KW-1185">Reference proteome</keyword>
<dbReference type="InterPro" id="IPR022385">
    <property type="entry name" value="Rhs_assc_core"/>
</dbReference>
<dbReference type="NCBIfam" id="TIGR03696">
    <property type="entry name" value="Rhs_assc_core"/>
    <property type="match status" value="1"/>
</dbReference>
<dbReference type="PANTHER" id="PTHR32305">
    <property type="match status" value="1"/>
</dbReference>
<sequence length="250" mass="28261">MKVADSSNKVVGFVDGSNTGDDYSYDANGNMISDANKNITAITYNHLNLPTLITFGSIRNIAYTYNTTGQKVLKIVTSGTNKTSTDYVNGYQYENNILQFFSQSEGYVNNNSGTFEYIYQYKDHLGNVCLSYDKNLSIVEENNYYPFGLKQIGYNNGTPSTNDALKYKYNGKELQDENIGGTQLNLYDYGARNYDPAIGHWMNIDPLAENSRRWTPYNYAYNNPMFFIDPDGMMAEQSLDGMMADPSNWS</sequence>
<evidence type="ECO:0000313" key="2">
    <source>
        <dbReference type="Proteomes" id="UP001430919"/>
    </source>
</evidence>
<reference evidence="1" key="1">
    <citation type="submission" date="2021-11" db="EMBL/GenBank/DDBJ databases">
        <title>Description of novel Flavobacterium species.</title>
        <authorList>
            <person name="Saticioglu I.B."/>
            <person name="Ay H."/>
            <person name="Altun S."/>
            <person name="Duman M."/>
        </authorList>
    </citation>
    <scope>NUCLEOTIDE SEQUENCE</scope>
    <source>
        <strain evidence="1">F-65</strain>
    </source>
</reference>
<comment type="caution">
    <text evidence="1">The sequence shown here is derived from an EMBL/GenBank/DDBJ whole genome shotgun (WGS) entry which is preliminary data.</text>
</comment>
<name>A0ABS8MX29_9FLAO</name>
<proteinExistence type="predicted"/>
<dbReference type="InterPro" id="IPR050708">
    <property type="entry name" value="T6SS_VgrG/RHS"/>
</dbReference>
<evidence type="ECO:0008006" key="3">
    <source>
        <dbReference type="Google" id="ProtNLM"/>
    </source>
</evidence>
<gene>
    <name evidence="1" type="ORF">LNQ49_16750</name>
</gene>
<dbReference type="PANTHER" id="PTHR32305:SF15">
    <property type="entry name" value="PROTEIN RHSA-RELATED"/>
    <property type="match status" value="1"/>
</dbReference>